<sequence length="177" mass="18594">MSGALQRAMRPMLQRLQLMIGRAVVLLVNDGSKLQGLQVSLLADEVRDQVERFQNYGFTSHPLPGAEAVAASVAGNRDHVLVIAVDDRRYRLTALQQGEVAIYTDEGDKIVIKRGGTIEVTAATKVVLDTPLVQCTGDVTVAGTVTAGVDVVADGISLVGHRHGGVDTGVGNTGVPV</sequence>
<feature type="domain" description="Bacteriophage Mu Gp45 N-terminal" evidence="1">
    <location>
        <begin position="22"/>
        <end position="89"/>
    </location>
</feature>
<dbReference type="AlphaFoldDB" id="A0A480AZR1"/>
<evidence type="ECO:0000259" key="1">
    <source>
        <dbReference type="Pfam" id="PF06890"/>
    </source>
</evidence>
<comment type="caution">
    <text evidence="3">The sequence shown here is derived from an EMBL/GenBank/DDBJ whole genome shotgun (WGS) entry which is preliminary data.</text>
</comment>
<reference evidence="4" key="1">
    <citation type="submission" date="2019-03" db="EMBL/GenBank/DDBJ databases">
        <title>Aquabacterium pictum sp.nov., the first bacteriochlorophyll a-containing freshwater bacterium in the genus Aquabacterium of the class Betaproteobacteria.</title>
        <authorList>
            <person name="Hirose S."/>
            <person name="Tank M."/>
            <person name="Hara E."/>
            <person name="Tamaki H."/>
            <person name="Takaichi S."/>
            <person name="Haruta S."/>
            <person name="Hanada S."/>
        </authorList>
    </citation>
    <scope>NUCLEOTIDE SEQUENCE [LARGE SCALE GENOMIC DNA]</scope>
    <source>
        <strain evidence="4">W35</strain>
    </source>
</reference>
<dbReference type="Proteomes" id="UP000301751">
    <property type="component" value="Unassembled WGS sequence"/>
</dbReference>
<dbReference type="RefSeq" id="WP_228027155.1">
    <property type="nucleotide sequence ID" value="NZ_BJCL01000009.1"/>
</dbReference>
<gene>
    <name evidence="3" type="ORF">AQPW35_33890</name>
</gene>
<dbReference type="InterPro" id="IPR014462">
    <property type="entry name" value="Phage_Mu_Gp45"/>
</dbReference>
<dbReference type="EMBL" id="BJCL01000009">
    <property type="protein sequence ID" value="GCL64308.1"/>
    <property type="molecule type" value="Genomic_DNA"/>
</dbReference>
<dbReference type="NCBIfam" id="TIGR01644">
    <property type="entry name" value="phage_P2_V"/>
    <property type="match status" value="1"/>
</dbReference>
<evidence type="ECO:0000313" key="3">
    <source>
        <dbReference type="EMBL" id="GCL64308.1"/>
    </source>
</evidence>
<evidence type="ECO:0000259" key="2">
    <source>
        <dbReference type="Pfam" id="PF18715"/>
    </source>
</evidence>
<organism evidence="3 4">
    <name type="scientific">Pseudaquabacterium pictum</name>
    <dbReference type="NCBI Taxonomy" id="2315236"/>
    <lineage>
        <taxon>Bacteria</taxon>
        <taxon>Pseudomonadati</taxon>
        <taxon>Pseudomonadota</taxon>
        <taxon>Betaproteobacteria</taxon>
        <taxon>Burkholderiales</taxon>
        <taxon>Sphaerotilaceae</taxon>
        <taxon>Pseudaquabacterium</taxon>
    </lineage>
</organism>
<dbReference type="PIRSF" id="PIRSF012337">
    <property type="entry name" value="gp45"/>
    <property type="match status" value="1"/>
</dbReference>
<dbReference type="InterPro" id="IPR053861">
    <property type="entry name" value="Phage_Mu_Gp45_N"/>
</dbReference>
<dbReference type="InterPro" id="IPR040629">
    <property type="entry name" value="Phage_spike"/>
</dbReference>
<accession>A0A480AZR1</accession>
<dbReference type="Pfam" id="PF18946">
    <property type="entry name" value="Apex"/>
    <property type="match status" value="1"/>
</dbReference>
<dbReference type="Pfam" id="PF18715">
    <property type="entry name" value="Phage_spike"/>
    <property type="match status" value="1"/>
</dbReference>
<proteinExistence type="predicted"/>
<dbReference type="Pfam" id="PF06890">
    <property type="entry name" value="Phage_Mu_Gp45"/>
    <property type="match status" value="1"/>
</dbReference>
<name>A0A480AZR1_9BURK</name>
<protein>
    <submittedName>
        <fullName evidence="3">Phage assembly protein</fullName>
    </submittedName>
</protein>
<keyword evidence="4" id="KW-1185">Reference proteome</keyword>
<dbReference type="InterPro" id="IPR013046">
    <property type="entry name" value="GpV/Gp45"/>
</dbReference>
<evidence type="ECO:0000313" key="4">
    <source>
        <dbReference type="Proteomes" id="UP000301751"/>
    </source>
</evidence>
<dbReference type="InterPro" id="IPR044033">
    <property type="entry name" value="GpV-like_apex"/>
</dbReference>
<feature type="domain" description="Phage spike trimer" evidence="2">
    <location>
        <begin position="117"/>
        <end position="148"/>
    </location>
</feature>